<dbReference type="OrthoDB" id="2310150at2759"/>
<keyword evidence="1" id="KW-0560">Oxidoreductase</keyword>
<dbReference type="SUPFAM" id="SSF51430">
    <property type="entry name" value="NAD(P)-linked oxidoreductase"/>
    <property type="match status" value="1"/>
</dbReference>
<reference evidence="4" key="2">
    <citation type="submission" date="2024-04" db="EMBL/GenBank/DDBJ databases">
        <authorList>
            <person name="Chen Y."/>
            <person name="Shah S."/>
            <person name="Dougan E. K."/>
            <person name="Thang M."/>
            <person name="Chan C."/>
        </authorList>
    </citation>
    <scope>NUCLEOTIDE SEQUENCE [LARGE SCALE GENOMIC DNA]</scope>
</reference>
<dbReference type="GO" id="GO:0005829">
    <property type="term" value="C:cytosol"/>
    <property type="evidence" value="ECO:0007669"/>
    <property type="project" value="TreeGrafter"/>
</dbReference>
<reference evidence="3" key="1">
    <citation type="submission" date="2022-10" db="EMBL/GenBank/DDBJ databases">
        <authorList>
            <person name="Chen Y."/>
            <person name="Dougan E. K."/>
            <person name="Chan C."/>
            <person name="Rhodes N."/>
            <person name="Thang M."/>
        </authorList>
    </citation>
    <scope>NUCLEOTIDE SEQUENCE</scope>
</reference>
<feature type="domain" description="NADP-dependent oxidoreductase" evidence="2">
    <location>
        <begin position="78"/>
        <end position="241"/>
    </location>
</feature>
<dbReference type="PANTHER" id="PTHR43364">
    <property type="entry name" value="NADH-SPECIFIC METHYLGLYOXAL REDUCTASE-RELATED"/>
    <property type="match status" value="1"/>
</dbReference>
<dbReference type="InterPro" id="IPR023210">
    <property type="entry name" value="NADP_OxRdtase_dom"/>
</dbReference>
<dbReference type="Pfam" id="PF00248">
    <property type="entry name" value="Aldo_ket_red"/>
    <property type="match status" value="1"/>
</dbReference>
<proteinExistence type="predicted"/>
<accession>A0A9P1G969</accession>
<dbReference type="Gene3D" id="3.20.20.100">
    <property type="entry name" value="NADP-dependent oxidoreductase domain"/>
    <property type="match status" value="1"/>
</dbReference>
<name>A0A9P1G969_9DINO</name>
<dbReference type="PANTHER" id="PTHR43364:SF4">
    <property type="entry name" value="NAD(P)-LINKED OXIDOREDUCTASE SUPERFAMILY PROTEIN"/>
    <property type="match status" value="1"/>
</dbReference>
<keyword evidence="5" id="KW-1185">Reference proteome</keyword>
<dbReference type="EMBL" id="CAMXCT010003001">
    <property type="protein sequence ID" value="CAI4001827.1"/>
    <property type="molecule type" value="Genomic_DNA"/>
</dbReference>
<comment type="caution">
    <text evidence="3">The sequence shown here is derived from an EMBL/GenBank/DDBJ whole genome shotgun (WGS) entry which is preliminary data.</text>
</comment>
<evidence type="ECO:0000259" key="2">
    <source>
        <dbReference type="Pfam" id="PF00248"/>
    </source>
</evidence>
<evidence type="ECO:0000256" key="1">
    <source>
        <dbReference type="ARBA" id="ARBA00023002"/>
    </source>
</evidence>
<dbReference type="InterPro" id="IPR036812">
    <property type="entry name" value="NAD(P)_OxRdtase_dom_sf"/>
</dbReference>
<evidence type="ECO:0000313" key="3">
    <source>
        <dbReference type="EMBL" id="CAI4001827.1"/>
    </source>
</evidence>
<gene>
    <name evidence="3" type="ORF">C1SCF055_LOCUS27832</name>
</gene>
<evidence type="ECO:0000313" key="5">
    <source>
        <dbReference type="Proteomes" id="UP001152797"/>
    </source>
</evidence>
<protein>
    <recommendedName>
        <fullName evidence="2">NADP-dependent oxidoreductase domain-containing protein</fullName>
    </recommendedName>
</protein>
<dbReference type="InterPro" id="IPR050523">
    <property type="entry name" value="AKR_Detox_Biosynth"/>
</dbReference>
<dbReference type="Proteomes" id="UP001152797">
    <property type="component" value="Unassembled WGS sequence"/>
</dbReference>
<dbReference type="EMBL" id="CAMXCT020003001">
    <property type="protein sequence ID" value="CAL1155202.1"/>
    <property type="molecule type" value="Genomic_DNA"/>
</dbReference>
<dbReference type="EMBL" id="CAMXCT030003001">
    <property type="protein sequence ID" value="CAL4789139.1"/>
    <property type="molecule type" value="Genomic_DNA"/>
</dbReference>
<evidence type="ECO:0000313" key="4">
    <source>
        <dbReference type="EMBL" id="CAL1155202.1"/>
    </source>
</evidence>
<dbReference type="GO" id="GO:0016491">
    <property type="term" value="F:oxidoreductase activity"/>
    <property type="evidence" value="ECO:0007669"/>
    <property type="project" value="UniProtKB-KW"/>
</dbReference>
<organism evidence="3">
    <name type="scientific">Cladocopium goreaui</name>
    <dbReference type="NCBI Taxonomy" id="2562237"/>
    <lineage>
        <taxon>Eukaryota</taxon>
        <taxon>Sar</taxon>
        <taxon>Alveolata</taxon>
        <taxon>Dinophyceae</taxon>
        <taxon>Suessiales</taxon>
        <taxon>Symbiodiniaceae</taxon>
        <taxon>Cladocopium</taxon>
    </lineage>
</organism>
<dbReference type="AlphaFoldDB" id="A0A9P1G969"/>
<sequence length="260" mass="28730">MLSLSFGQGQKRRCQSNRCGASQTMGGDSKLVVSHLGLRFKEKHFELHLILLTDAEKDNSKHWFAQLKFWCFYPSWVVKSAEVCNFSLQELRVVHEHLQRQGLRLSTCQVELSLARQLPVASGLVNGCRELGITVLAFSPLAMGRLSGRYDPWGPAPTWAERRRGGMAQRPFGASLDEDVDAWHQLLTKLQQMGQKYGKTCAQVAINWVLCQGAIALCGARDGTQTSENAGAMGWRLSAEDALLLGALGARGKTSDFQHG</sequence>